<keyword evidence="2" id="KW-1185">Reference proteome</keyword>
<dbReference type="EMBL" id="QKWH01000003">
    <property type="protein sequence ID" value="PZR53742.1"/>
    <property type="molecule type" value="Genomic_DNA"/>
</dbReference>
<dbReference type="AlphaFoldDB" id="A0A2W5WSD4"/>
<reference evidence="1 2" key="1">
    <citation type="submission" date="2018-06" db="EMBL/GenBank/DDBJ databases">
        <title>Whole genome sequencing of a novel hydrocarbon degrading bacterial strain, PW21 isolated from oil contaminated produced water sample.</title>
        <authorList>
            <person name="Nagkirti P."/>
            <person name="Shaikh A."/>
            <person name="Gowdaman V."/>
            <person name="Engineer A.E."/>
            <person name="Dagar S."/>
            <person name="Dhakephalkar P.K."/>
        </authorList>
    </citation>
    <scope>NUCLEOTIDE SEQUENCE [LARGE SCALE GENOMIC DNA]</scope>
    <source>
        <strain evidence="1 2">PW21</strain>
    </source>
</reference>
<protein>
    <submittedName>
        <fullName evidence="1">Uncharacterized protein</fullName>
    </submittedName>
</protein>
<dbReference type="RefSeq" id="WP_111250409.1">
    <property type="nucleotide sequence ID" value="NZ_QKWH01000003.1"/>
</dbReference>
<evidence type="ECO:0000313" key="1">
    <source>
        <dbReference type="EMBL" id="PZR53742.1"/>
    </source>
</evidence>
<dbReference type="SUPFAM" id="SSF75011">
    <property type="entry name" value="3-carboxy-cis,cis-mucoante lactonizing enzyme"/>
    <property type="match status" value="1"/>
</dbReference>
<dbReference type="Proteomes" id="UP000248783">
    <property type="component" value="Unassembled WGS sequence"/>
</dbReference>
<proteinExistence type="predicted"/>
<sequence>MDIPLLLADHRAGSWSVLDGTGSPLVSGAATLAEHAGVLRLPAGAPGGARAVFADDALGTLVVLDDAGARRVPVAIPAEHLACDASGRYVVATTGMGASWEPWSDLVTVVDLADPDGTTAVRVRVRTGEPGVAVVPDTATGELFVVLRHRQPGEAEAIPLSTILAAGPHCPAVRGETVPLTGDLGHGDAADQRTGMVHLATEAGIERLRVRGGHLERLETWPWPVPGRAYFLRLDPAEGVIVGSLRGGAPDPTRWHTWTNHVARWSLDGDVDVTATGEGLVFRPDVHRGTVGWSVVHPDGDRLVLLDHGRLRETPLPSMSAAPRPGATPWDTVDGRSAQRRALALVGPDRAAVTRGGDGELHVVGPGGVEATFRTGTPLDEGGHLAALHPPVGHVDGVGR</sequence>
<comment type="caution">
    <text evidence="1">The sequence shown here is derived from an EMBL/GenBank/DDBJ whole genome shotgun (WGS) entry which is preliminary data.</text>
</comment>
<organism evidence="1 2">
    <name type="scientific">Xylanimonas oleitrophica</name>
    <dbReference type="NCBI Taxonomy" id="2607479"/>
    <lineage>
        <taxon>Bacteria</taxon>
        <taxon>Bacillati</taxon>
        <taxon>Actinomycetota</taxon>
        <taxon>Actinomycetes</taxon>
        <taxon>Micrococcales</taxon>
        <taxon>Promicromonosporaceae</taxon>
        <taxon>Xylanimonas</taxon>
    </lineage>
</organism>
<accession>A0A2W5WSD4</accession>
<name>A0A2W5WSD4_9MICO</name>
<evidence type="ECO:0000313" key="2">
    <source>
        <dbReference type="Proteomes" id="UP000248783"/>
    </source>
</evidence>
<gene>
    <name evidence="1" type="ORF">DNL40_06360</name>
</gene>